<name>A0ACB9D2M5_CICIN</name>
<sequence length="471" mass="52984">MDDVSVAVRKVWGTWEELILGGAVLRHGTGDWDVVSSELRTRTVYPYYFTPEACRARYEDLQQRFNGCKFWYDELRERRVAELKRQLQKSQESIGFLVSKLENLKSKKANCDQIDYDSSQTESPPQSLPKTKGVKIKTVHKQGSKDEFELSAGSFTQDLETNPQPQSHSPSLASSQNIEVKLEVPESCMNTAIELSNEKGGTIRKRRGKRKRKDGNWNEASTSGCCGHTVRSSSVDLNDGESCRDPQSDDLVGIFNSVTENQYALVFRRRLDSQKRARYRKTIRQHMDLDTIRSRIANCGIKSTRELFRDLFLLANNALVFYSKRTREYKSAMLLRGIISKRYKQLCSDSSSISDSSSRPLSSILCFSSMSSPPVKPRSIRPRAPCKQPKLVVKFPSGGPRGYLKVSSNSESGTRVPEIEVSKSNVDFSGNVKTVKRGLGRPRRAGGGGRGGKQPPPTPRNCSNRKKAHQK</sequence>
<evidence type="ECO:0000313" key="2">
    <source>
        <dbReference type="Proteomes" id="UP001055811"/>
    </source>
</evidence>
<evidence type="ECO:0000313" key="1">
    <source>
        <dbReference type="EMBL" id="KAI3740775.1"/>
    </source>
</evidence>
<dbReference type="EMBL" id="CM042013">
    <property type="protein sequence ID" value="KAI3740775.1"/>
    <property type="molecule type" value="Genomic_DNA"/>
</dbReference>
<gene>
    <name evidence="1" type="ORF">L2E82_31248</name>
</gene>
<dbReference type="Proteomes" id="UP001055811">
    <property type="component" value="Linkage Group LG05"/>
</dbReference>
<protein>
    <submittedName>
        <fullName evidence="1">Uncharacterized protein</fullName>
    </submittedName>
</protein>
<accession>A0ACB9D2M5</accession>
<reference evidence="1 2" key="2">
    <citation type="journal article" date="2022" name="Mol. Ecol. Resour.">
        <title>The genomes of chicory, endive, great burdock and yacon provide insights into Asteraceae paleo-polyploidization history and plant inulin production.</title>
        <authorList>
            <person name="Fan W."/>
            <person name="Wang S."/>
            <person name="Wang H."/>
            <person name="Wang A."/>
            <person name="Jiang F."/>
            <person name="Liu H."/>
            <person name="Zhao H."/>
            <person name="Xu D."/>
            <person name="Zhang Y."/>
        </authorList>
    </citation>
    <scope>NUCLEOTIDE SEQUENCE [LARGE SCALE GENOMIC DNA]</scope>
    <source>
        <strain evidence="2">cv. Punajuju</strain>
        <tissue evidence="1">Leaves</tissue>
    </source>
</reference>
<comment type="caution">
    <text evidence="1">The sequence shown here is derived from an EMBL/GenBank/DDBJ whole genome shotgun (WGS) entry which is preliminary data.</text>
</comment>
<keyword evidence="2" id="KW-1185">Reference proteome</keyword>
<organism evidence="1 2">
    <name type="scientific">Cichorium intybus</name>
    <name type="common">Chicory</name>
    <dbReference type="NCBI Taxonomy" id="13427"/>
    <lineage>
        <taxon>Eukaryota</taxon>
        <taxon>Viridiplantae</taxon>
        <taxon>Streptophyta</taxon>
        <taxon>Embryophyta</taxon>
        <taxon>Tracheophyta</taxon>
        <taxon>Spermatophyta</taxon>
        <taxon>Magnoliopsida</taxon>
        <taxon>eudicotyledons</taxon>
        <taxon>Gunneridae</taxon>
        <taxon>Pentapetalae</taxon>
        <taxon>asterids</taxon>
        <taxon>campanulids</taxon>
        <taxon>Asterales</taxon>
        <taxon>Asteraceae</taxon>
        <taxon>Cichorioideae</taxon>
        <taxon>Cichorieae</taxon>
        <taxon>Cichoriinae</taxon>
        <taxon>Cichorium</taxon>
    </lineage>
</organism>
<reference evidence="2" key="1">
    <citation type="journal article" date="2022" name="Mol. Ecol. Resour.">
        <title>The genomes of chicory, endive, great burdock and yacon provide insights into Asteraceae palaeo-polyploidization history and plant inulin production.</title>
        <authorList>
            <person name="Fan W."/>
            <person name="Wang S."/>
            <person name="Wang H."/>
            <person name="Wang A."/>
            <person name="Jiang F."/>
            <person name="Liu H."/>
            <person name="Zhao H."/>
            <person name="Xu D."/>
            <person name="Zhang Y."/>
        </authorList>
    </citation>
    <scope>NUCLEOTIDE SEQUENCE [LARGE SCALE GENOMIC DNA]</scope>
    <source>
        <strain evidence="2">cv. Punajuju</strain>
    </source>
</reference>
<proteinExistence type="predicted"/>